<keyword evidence="8" id="KW-0547">Nucleotide-binding</keyword>
<dbReference type="InterPro" id="IPR036890">
    <property type="entry name" value="HATPase_C_sf"/>
</dbReference>
<dbReference type="CDD" id="cd00082">
    <property type="entry name" value="HisKA"/>
    <property type="match status" value="1"/>
</dbReference>
<evidence type="ECO:0000256" key="5">
    <source>
        <dbReference type="ARBA" id="ARBA00022475"/>
    </source>
</evidence>
<dbReference type="Pfam" id="PF13426">
    <property type="entry name" value="PAS_9"/>
    <property type="match status" value="1"/>
</dbReference>
<dbReference type="InterPro" id="IPR003594">
    <property type="entry name" value="HATPase_dom"/>
</dbReference>
<feature type="domain" description="PAS" evidence="17">
    <location>
        <begin position="223"/>
        <end position="296"/>
    </location>
</feature>
<dbReference type="PANTHER" id="PTHR43711">
    <property type="entry name" value="TWO-COMPONENT HISTIDINE KINASE"/>
    <property type="match status" value="1"/>
</dbReference>
<feature type="transmembrane region" description="Helical" evidence="14">
    <location>
        <begin position="189"/>
        <end position="210"/>
    </location>
</feature>
<dbReference type="EC" id="2.7.13.3" evidence="4"/>
<evidence type="ECO:0000256" key="2">
    <source>
        <dbReference type="ARBA" id="ARBA00004236"/>
    </source>
</evidence>
<dbReference type="InterPro" id="IPR036097">
    <property type="entry name" value="HisK_dim/P_sf"/>
</dbReference>
<dbReference type="CDD" id="cd00130">
    <property type="entry name" value="PAS"/>
    <property type="match status" value="1"/>
</dbReference>
<organism evidence="18 19">
    <name type="scientific">Sphingobium terrigena</name>
    <dbReference type="NCBI Taxonomy" id="2304063"/>
    <lineage>
        <taxon>Bacteria</taxon>
        <taxon>Pseudomonadati</taxon>
        <taxon>Pseudomonadota</taxon>
        <taxon>Alphaproteobacteria</taxon>
        <taxon>Sphingomonadales</taxon>
        <taxon>Sphingomonadaceae</taxon>
        <taxon>Sphingobium</taxon>
    </lineage>
</organism>
<dbReference type="SMART" id="SM00448">
    <property type="entry name" value="REC"/>
    <property type="match status" value="2"/>
</dbReference>
<comment type="caution">
    <text evidence="18">The sequence shown here is derived from an EMBL/GenBank/DDBJ whole genome shotgun (WGS) entry which is preliminary data.</text>
</comment>
<dbReference type="PROSITE" id="PS50112">
    <property type="entry name" value="PAS"/>
    <property type="match status" value="1"/>
</dbReference>
<evidence type="ECO:0000259" key="17">
    <source>
        <dbReference type="PROSITE" id="PS50112"/>
    </source>
</evidence>
<evidence type="ECO:0000256" key="6">
    <source>
        <dbReference type="ARBA" id="ARBA00022553"/>
    </source>
</evidence>
<evidence type="ECO:0000256" key="13">
    <source>
        <dbReference type="PROSITE-ProRule" id="PRU00169"/>
    </source>
</evidence>
<dbReference type="PANTHER" id="PTHR43711:SF1">
    <property type="entry name" value="HISTIDINE KINASE 1"/>
    <property type="match status" value="1"/>
</dbReference>
<dbReference type="RefSeq" id="WP_119749935.1">
    <property type="nucleotide sequence ID" value="NZ_QVRA01000032.1"/>
</dbReference>
<evidence type="ECO:0000313" key="18">
    <source>
        <dbReference type="EMBL" id="RJG52153.1"/>
    </source>
</evidence>
<dbReference type="FunFam" id="1.10.287.130:FF:000001">
    <property type="entry name" value="Two-component sensor histidine kinase"/>
    <property type="match status" value="1"/>
</dbReference>
<dbReference type="AlphaFoldDB" id="A0A418YLZ1"/>
<dbReference type="Gene3D" id="1.10.287.130">
    <property type="match status" value="1"/>
</dbReference>
<dbReference type="SMART" id="SM00388">
    <property type="entry name" value="HisKA"/>
    <property type="match status" value="1"/>
</dbReference>
<keyword evidence="6 13" id="KW-0597">Phosphoprotein</keyword>
<dbReference type="SUPFAM" id="SSF55874">
    <property type="entry name" value="ATPase domain of HSP90 chaperone/DNA topoisomerase II/histidine kinase"/>
    <property type="match status" value="1"/>
</dbReference>
<evidence type="ECO:0000256" key="4">
    <source>
        <dbReference type="ARBA" id="ARBA00012438"/>
    </source>
</evidence>
<dbReference type="InterPro" id="IPR050736">
    <property type="entry name" value="Sensor_HK_Regulatory"/>
</dbReference>
<protein>
    <recommendedName>
        <fullName evidence="4">histidine kinase</fullName>
        <ecNumber evidence="4">2.7.13.3</ecNumber>
    </recommendedName>
</protein>
<evidence type="ECO:0000313" key="19">
    <source>
        <dbReference type="Proteomes" id="UP000283469"/>
    </source>
</evidence>
<dbReference type="InterPro" id="IPR011006">
    <property type="entry name" value="CheY-like_superfamily"/>
</dbReference>
<dbReference type="InterPro" id="IPR001789">
    <property type="entry name" value="Sig_transdc_resp-reg_receiver"/>
</dbReference>
<keyword evidence="5" id="KW-1003">Cell membrane</keyword>
<dbReference type="PRINTS" id="PR00344">
    <property type="entry name" value="BCTRLSENSOR"/>
</dbReference>
<dbReference type="FunFam" id="3.30.565.10:FF:000023">
    <property type="entry name" value="PAS domain-containing sensor histidine kinase"/>
    <property type="match status" value="1"/>
</dbReference>
<dbReference type="GO" id="GO:0005524">
    <property type="term" value="F:ATP binding"/>
    <property type="evidence" value="ECO:0007669"/>
    <property type="project" value="UniProtKB-KW"/>
</dbReference>
<dbReference type="NCBIfam" id="TIGR00229">
    <property type="entry name" value="sensory_box"/>
    <property type="match status" value="1"/>
</dbReference>
<dbReference type="CDD" id="cd19410">
    <property type="entry name" value="HK9-like_sensor"/>
    <property type="match status" value="1"/>
</dbReference>
<dbReference type="InterPro" id="IPR035965">
    <property type="entry name" value="PAS-like_dom_sf"/>
</dbReference>
<dbReference type="Gene3D" id="3.40.50.2300">
    <property type="match status" value="2"/>
</dbReference>
<evidence type="ECO:0000256" key="14">
    <source>
        <dbReference type="SAM" id="Phobius"/>
    </source>
</evidence>
<dbReference type="SUPFAM" id="SSF55785">
    <property type="entry name" value="PYP-like sensor domain (PAS domain)"/>
    <property type="match status" value="1"/>
</dbReference>
<keyword evidence="12 14" id="KW-0472">Membrane</keyword>
<keyword evidence="19" id="KW-1185">Reference proteome</keyword>
<dbReference type="SMART" id="SM00387">
    <property type="entry name" value="HATPase_c"/>
    <property type="match status" value="1"/>
</dbReference>
<gene>
    <name evidence="18" type="ORF">D0Z70_21350</name>
</gene>
<sequence>MIHALPWRRLSAIVAAISVPIIIVAVAVMLIVQANEAKELRRIVDLSHQRRAMLQTILSEHQDVETGQRGYLLSGDPSFLDPYLNARRQMSATLSKVEQLPMPAIAGSDMRRLRELSRQKLAFAARTIMVRQRGDAAGAQAMVVGGEGKRLMDSIRAEIGHQRQAEEQRLVMLSQKSEQAQATLRLRSFLLLGLLAALLCISGLIIFRAFRARAVALGRLDDISRRRQAILDSAMDAILILNPSGSIEAANKAATRIYGYTSEELLRRDVGMLFADPPPRGQVAAYLRSMRLVEGEPGHIQEIPGRRTDNTVFPCDVAVTAVWLADGIHYVVVARDISERKRVERLKSEFVASVSHELRTPLTSIAGSLGLLIGGVGGVLPDRAQRLITIAHDNAERLVRLINDILDIEKIDAGRMTFNNHYVELGAILRQAVDQNQSYADRFQVSLNLEPVQPNVYVWADSDRLMQVLANLISNAAKFSPPGETVDIVTRSDANRHRISICDRGPGIDEAFRSRIFNRFAQADSSDSRQKGGTGLGLSIVREIVTKLGGEISFDSERGKGSQFHVDLPAARPDEAEGPVDRLLICERDQTLAAQMAQALEAVGLACEIVHTTTAAMERAQARRYRMVLVDSNLPSGGGIGLVRDLRRQPGMATIPILMISADSRHGGIEAEALRIVDWLQKPLPLDLLVTAVRQVMVHRPQRDGQPHVLHVDDDPDVLRLVAAALEGQVHLTSVSSVQTARTALSDRAFDMAILDLGLADGCGLDLLPDLRVSGNIPIPVIIFSAQDADPDVAASVEAYLTKSRTPIERLVKTVHHLWQQGDEESER</sequence>
<evidence type="ECO:0000256" key="12">
    <source>
        <dbReference type="ARBA" id="ARBA00023136"/>
    </source>
</evidence>
<evidence type="ECO:0000259" key="16">
    <source>
        <dbReference type="PROSITE" id="PS50110"/>
    </source>
</evidence>
<dbReference type="InterPro" id="IPR005467">
    <property type="entry name" value="His_kinase_dom"/>
</dbReference>
<name>A0A418YLZ1_9SPHN</name>
<feature type="domain" description="Response regulatory" evidence="16">
    <location>
        <begin position="708"/>
        <end position="818"/>
    </location>
</feature>
<dbReference type="Gene3D" id="3.30.450.20">
    <property type="entry name" value="PAS domain"/>
    <property type="match status" value="1"/>
</dbReference>
<evidence type="ECO:0000256" key="3">
    <source>
        <dbReference type="ARBA" id="ARBA00004314"/>
    </source>
</evidence>
<dbReference type="SUPFAM" id="SSF52172">
    <property type="entry name" value="CheY-like"/>
    <property type="match status" value="2"/>
</dbReference>
<feature type="modified residue" description="4-aspartylphosphate" evidence="13">
    <location>
        <position position="756"/>
    </location>
</feature>
<feature type="domain" description="Histidine kinase" evidence="15">
    <location>
        <begin position="353"/>
        <end position="572"/>
    </location>
</feature>
<reference evidence="18 19" key="1">
    <citation type="submission" date="2018-08" db="EMBL/GenBank/DDBJ databases">
        <title>Sphingobium sp. EO9.</title>
        <authorList>
            <person name="Park Y."/>
            <person name="Kim K.H."/>
            <person name="Jeon C.O."/>
        </authorList>
    </citation>
    <scope>NUCLEOTIDE SEQUENCE [LARGE SCALE GENOMIC DNA]</scope>
    <source>
        <strain evidence="18 19">EO9</strain>
    </source>
</reference>
<dbReference type="Pfam" id="PF00512">
    <property type="entry name" value="HisKA"/>
    <property type="match status" value="1"/>
</dbReference>
<dbReference type="GO" id="GO:0005886">
    <property type="term" value="C:plasma membrane"/>
    <property type="evidence" value="ECO:0007669"/>
    <property type="project" value="UniProtKB-SubCell"/>
</dbReference>
<accession>A0A418YLZ1</accession>
<feature type="transmembrane region" description="Helical" evidence="14">
    <location>
        <begin position="12"/>
        <end position="32"/>
    </location>
</feature>
<keyword evidence="14" id="KW-0812">Transmembrane</keyword>
<dbReference type="InterPro" id="IPR000014">
    <property type="entry name" value="PAS"/>
</dbReference>
<evidence type="ECO:0000256" key="7">
    <source>
        <dbReference type="ARBA" id="ARBA00022679"/>
    </source>
</evidence>
<dbReference type="SUPFAM" id="SSF47384">
    <property type="entry name" value="Homodimeric domain of signal transducing histidine kinase"/>
    <property type="match status" value="1"/>
</dbReference>
<keyword evidence="11" id="KW-0902">Two-component regulatory system</keyword>
<proteinExistence type="predicted"/>
<evidence type="ECO:0000256" key="8">
    <source>
        <dbReference type="ARBA" id="ARBA00022741"/>
    </source>
</evidence>
<dbReference type="Pfam" id="PF05227">
    <property type="entry name" value="CHASE3"/>
    <property type="match status" value="1"/>
</dbReference>
<evidence type="ECO:0000256" key="10">
    <source>
        <dbReference type="ARBA" id="ARBA00022840"/>
    </source>
</evidence>
<feature type="domain" description="Response regulatory" evidence="16">
    <location>
        <begin position="582"/>
        <end position="697"/>
    </location>
</feature>
<keyword evidence="10" id="KW-0067">ATP-binding</keyword>
<dbReference type="InterPro" id="IPR007891">
    <property type="entry name" value="CHASE3"/>
</dbReference>
<dbReference type="Pfam" id="PF02518">
    <property type="entry name" value="HATPase_c"/>
    <property type="match status" value="1"/>
</dbReference>
<comment type="subcellular location">
    <subcellularLocation>
        <location evidence="2">Cell membrane</location>
    </subcellularLocation>
    <subcellularLocation>
        <location evidence="3">Membrane raft</location>
        <topology evidence="3">Multi-pass membrane protein</topology>
    </subcellularLocation>
</comment>
<feature type="modified residue" description="4-aspartylphosphate" evidence="13">
    <location>
        <position position="631"/>
    </location>
</feature>
<dbReference type="PROSITE" id="PS50110">
    <property type="entry name" value="RESPONSE_REGULATORY"/>
    <property type="match status" value="2"/>
</dbReference>
<dbReference type="SMART" id="SM00091">
    <property type="entry name" value="PAS"/>
    <property type="match status" value="1"/>
</dbReference>
<evidence type="ECO:0000259" key="15">
    <source>
        <dbReference type="PROSITE" id="PS50109"/>
    </source>
</evidence>
<evidence type="ECO:0000256" key="9">
    <source>
        <dbReference type="ARBA" id="ARBA00022777"/>
    </source>
</evidence>
<dbReference type="OrthoDB" id="9801651at2"/>
<keyword evidence="7" id="KW-0808">Transferase</keyword>
<keyword evidence="9" id="KW-0418">Kinase</keyword>
<dbReference type="Pfam" id="PF00072">
    <property type="entry name" value="Response_reg"/>
    <property type="match status" value="2"/>
</dbReference>
<dbReference type="GO" id="GO:0000155">
    <property type="term" value="F:phosphorelay sensor kinase activity"/>
    <property type="evidence" value="ECO:0007669"/>
    <property type="project" value="InterPro"/>
</dbReference>
<dbReference type="InterPro" id="IPR003661">
    <property type="entry name" value="HisK_dim/P_dom"/>
</dbReference>
<keyword evidence="14" id="KW-1133">Transmembrane helix</keyword>
<dbReference type="GO" id="GO:0045121">
    <property type="term" value="C:membrane raft"/>
    <property type="evidence" value="ECO:0007669"/>
    <property type="project" value="UniProtKB-SubCell"/>
</dbReference>
<evidence type="ECO:0000256" key="1">
    <source>
        <dbReference type="ARBA" id="ARBA00000085"/>
    </source>
</evidence>
<dbReference type="EMBL" id="QVRA01000032">
    <property type="protein sequence ID" value="RJG52153.1"/>
    <property type="molecule type" value="Genomic_DNA"/>
</dbReference>
<dbReference type="Proteomes" id="UP000283469">
    <property type="component" value="Unassembled WGS sequence"/>
</dbReference>
<dbReference type="InterPro" id="IPR004358">
    <property type="entry name" value="Sig_transdc_His_kin-like_C"/>
</dbReference>
<dbReference type="PROSITE" id="PS50109">
    <property type="entry name" value="HIS_KIN"/>
    <property type="match status" value="1"/>
</dbReference>
<dbReference type="Gene3D" id="3.30.565.10">
    <property type="entry name" value="Histidine kinase-like ATPase, C-terminal domain"/>
    <property type="match status" value="1"/>
</dbReference>
<comment type="catalytic activity">
    <reaction evidence="1">
        <text>ATP + protein L-histidine = ADP + protein N-phospho-L-histidine.</text>
        <dbReference type="EC" id="2.7.13.3"/>
    </reaction>
</comment>
<evidence type="ECO:0000256" key="11">
    <source>
        <dbReference type="ARBA" id="ARBA00023012"/>
    </source>
</evidence>